<feature type="compositionally biased region" description="Low complexity" evidence="1">
    <location>
        <begin position="41"/>
        <end position="57"/>
    </location>
</feature>
<keyword evidence="2" id="KW-0472">Membrane</keyword>
<keyword evidence="4" id="KW-1185">Reference proteome</keyword>
<evidence type="ECO:0000313" key="4">
    <source>
        <dbReference type="Proteomes" id="UP001500503"/>
    </source>
</evidence>
<dbReference type="EMBL" id="BAABHF010000096">
    <property type="protein sequence ID" value="GAA4522889.1"/>
    <property type="molecule type" value="Genomic_DNA"/>
</dbReference>
<dbReference type="RefSeq" id="WP_345475943.1">
    <property type="nucleotide sequence ID" value="NZ_BAABHF010000096.1"/>
</dbReference>
<protein>
    <submittedName>
        <fullName evidence="3">Uncharacterized protein</fullName>
    </submittedName>
</protein>
<proteinExistence type="predicted"/>
<keyword evidence="2" id="KW-0812">Transmembrane</keyword>
<dbReference type="Proteomes" id="UP001500503">
    <property type="component" value="Unassembled WGS sequence"/>
</dbReference>
<comment type="caution">
    <text evidence="3">The sequence shown here is derived from an EMBL/GenBank/DDBJ whole genome shotgun (WGS) entry which is preliminary data.</text>
</comment>
<evidence type="ECO:0000313" key="3">
    <source>
        <dbReference type="EMBL" id="GAA4522889.1"/>
    </source>
</evidence>
<keyword evidence="2" id="KW-1133">Transmembrane helix</keyword>
<feature type="region of interest" description="Disordered" evidence="1">
    <location>
        <begin position="1"/>
        <end position="57"/>
    </location>
</feature>
<accession>A0ABP8R9Z0</accession>
<gene>
    <name evidence="3" type="ORF">GCM10023191_102410</name>
</gene>
<sequence length="162" mass="17255">MTVRDETARTVPHSAVTPDSGPAEGVNAGARGRAREATPGSAQCGAQSTAQSAAQSEADSSTLGKHLAKVWTRFLGWITPPDIWSSDRPSLAKVWAHATHGQWARPTGPARRAGQIYTVLVAFPIAACCKYIEWLSERASRLVAAGVLLVVLAQFPPISWLI</sequence>
<reference evidence="4" key="1">
    <citation type="journal article" date="2019" name="Int. J. Syst. Evol. Microbiol.">
        <title>The Global Catalogue of Microorganisms (GCM) 10K type strain sequencing project: providing services to taxonomists for standard genome sequencing and annotation.</title>
        <authorList>
            <consortium name="The Broad Institute Genomics Platform"/>
            <consortium name="The Broad Institute Genome Sequencing Center for Infectious Disease"/>
            <person name="Wu L."/>
            <person name="Ma J."/>
        </authorList>
    </citation>
    <scope>NUCLEOTIDE SEQUENCE [LARGE SCALE GENOMIC DNA]</scope>
    <source>
        <strain evidence="4">JCM 17933</strain>
    </source>
</reference>
<name>A0ABP8R9Z0_9ACTN</name>
<feature type="transmembrane region" description="Helical" evidence="2">
    <location>
        <begin position="142"/>
        <end position="161"/>
    </location>
</feature>
<evidence type="ECO:0000256" key="2">
    <source>
        <dbReference type="SAM" id="Phobius"/>
    </source>
</evidence>
<evidence type="ECO:0000256" key="1">
    <source>
        <dbReference type="SAM" id="MobiDB-lite"/>
    </source>
</evidence>
<organism evidence="3 4">
    <name type="scientific">Actinoallomurus oryzae</name>
    <dbReference type="NCBI Taxonomy" id="502180"/>
    <lineage>
        <taxon>Bacteria</taxon>
        <taxon>Bacillati</taxon>
        <taxon>Actinomycetota</taxon>
        <taxon>Actinomycetes</taxon>
        <taxon>Streptosporangiales</taxon>
        <taxon>Thermomonosporaceae</taxon>
        <taxon>Actinoallomurus</taxon>
    </lineage>
</organism>